<dbReference type="Gene3D" id="3.30.70.260">
    <property type="match status" value="1"/>
</dbReference>
<evidence type="ECO:0000313" key="4">
    <source>
        <dbReference type="EMBL" id="KRN46903.1"/>
    </source>
</evidence>
<dbReference type="EMBL" id="JQBM01000001">
    <property type="protein sequence ID" value="KRN46903.1"/>
    <property type="molecule type" value="Genomic_DNA"/>
</dbReference>
<comment type="catalytic activity">
    <reaction evidence="1 3">
        <text>aldehydo-D-ribose 5-phosphate = D-ribulose 5-phosphate</text>
        <dbReference type="Rhea" id="RHEA:14657"/>
        <dbReference type="ChEBI" id="CHEBI:58121"/>
        <dbReference type="ChEBI" id="CHEBI:58273"/>
        <dbReference type="EC" id="5.3.1.6"/>
    </reaction>
</comment>
<dbReference type="NCBIfam" id="NF001924">
    <property type="entry name" value="PRK00702.1"/>
    <property type="match status" value="1"/>
</dbReference>
<evidence type="ECO:0000256" key="1">
    <source>
        <dbReference type="ARBA" id="ARBA00001713"/>
    </source>
</evidence>
<dbReference type="EC" id="5.3.1.6" evidence="3"/>
<gene>
    <name evidence="3" type="primary">rpiA</name>
    <name evidence="4" type="ORF">IV50_GL000167</name>
</gene>
<dbReference type="PANTHER" id="PTHR11934:SF0">
    <property type="entry name" value="RIBOSE-5-PHOSPHATE ISOMERASE"/>
    <property type="match status" value="1"/>
</dbReference>
<feature type="binding site" evidence="3">
    <location>
        <begin position="29"/>
        <end position="32"/>
    </location>
    <ligand>
        <name>substrate</name>
    </ligand>
</feature>
<dbReference type="GO" id="GO:0004751">
    <property type="term" value="F:ribose-5-phosphate isomerase activity"/>
    <property type="evidence" value="ECO:0007669"/>
    <property type="project" value="UniProtKB-UniRule"/>
</dbReference>
<dbReference type="Gene3D" id="3.40.50.1360">
    <property type="match status" value="1"/>
</dbReference>
<comment type="function">
    <text evidence="3">Catalyzes the reversible conversion of ribose-5-phosphate to ribulose 5-phosphate.</text>
</comment>
<dbReference type="GO" id="GO:0005829">
    <property type="term" value="C:cytosol"/>
    <property type="evidence" value="ECO:0007669"/>
    <property type="project" value="TreeGrafter"/>
</dbReference>
<keyword evidence="2 3" id="KW-0413">Isomerase</keyword>
<name>A0A0R2HAC3_WEIVI</name>
<dbReference type="UniPathway" id="UPA00115">
    <property type="reaction ID" value="UER00412"/>
</dbReference>
<comment type="caution">
    <text evidence="4">The sequence shown here is derived from an EMBL/GenBank/DDBJ whole genome shotgun (WGS) entry which is preliminary data.</text>
</comment>
<feature type="binding site" evidence="3">
    <location>
        <begin position="86"/>
        <end position="89"/>
    </location>
    <ligand>
        <name>substrate</name>
    </ligand>
</feature>
<dbReference type="CDD" id="cd01398">
    <property type="entry name" value="RPI_A"/>
    <property type="match status" value="1"/>
</dbReference>
<dbReference type="InterPro" id="IPR020672">
    <property type="entry name" value="Ribose5P_isomerase_typA_subgr"/>
</dbReference>
<dbReference type="PATRIC" id="fig|1629.5.peg.170"/>
<dbReference type="FunFam" id="3.40.50.1360:FF:000001">
    <property type="entry name" value="Ribose-5-phosphate isomerase A"/>
    <property type="match status" value="1"/>
</dbReference>
<dbReference type="SUPFAM" id="SSF100950">
    <property type="entry name" value="NagB/RpiA/CoA transferase-like"/>
    <property type="match status" value="1"/>
</dbReference>
<feature type="binding site" evidence="3">
    <location>
        <position position="126"/>
    </location>
    <ligand>
        <name>substrate</name>
    </ligand>
</feature>
<dbReference type="RefSeq" id="WP_420031170.1">
    <property type="nucleotide sequence ID" value="NZ_CYXF01000067.1"/>
</dbReference>
<feature type="active site" description="Proton acceptor" evidence="3">
    <location>
        <position position="108"/>
    </location>
</feature>
<keyword evidence="5" id="KW-1185">Reference proteome</keyword>
<dbReference type="AlphaFoldDB" id="A0A0R2HAC3"/>
<protein>
    <recommendedName>
        <fullName evidence="3">Ribose-5-phosphate isomerase A</fullName>
        <ecNumber evidence="3">5.3.1.6</ecNumber>
    </recommendedName>
    <alternativeName>
        <fullName evidence="3">Phosphoriboisomerase A</fullName>
        <shortName evidence="3">PRI</shortName>
    </alternativeName>
</protein>
<dbReference type="PANTHER" id="PTHR11934">
    <property type="entry name" value="RIBOSE-5-PHOSPHATE ISOMERASE"/>
    <property type="match status" value="1"/>
</dbReference>
<comment type="similarity">
    <text evidence="3">Belongs to the ribose 5-phosphate isomerase family.</text>
</comment>
<dbReference type="NCBIfam" id="TIGR00021">
    <property type="entry name" value="rpiA"/>
    <property type="match status" value="1"/>
</dbReference>
<dbReference type="SUPFAM" id="SSF75445">
    <property type="entry name" value="D-ribose-5-phosphate isomerase (RpiA), lid domain"/>
    <property type="match status" value="1"/>
</dbReference>
<evidence type="ECO:0000256" key="2">
    <source>
        <dbReference type="ARBA" id="ARBA00023235"/>
    </source>
</evidence>
<dbReference type="HAMAP" id="MF_00170">
    <property type="entry name" value="Rib_5P_isom_A"/>
    <property type="match status" value="1"/>
</dbReference>
<evidence type="ECO:0000256" key="3">
    <source>
        <dbReference type="HAMAP-Rule" id="MF_00170"/>
    </source>
</evidence>
<evidence type="ECO:0000313" key="5">
    <source>
        <dbReference type="Proteomes" id="UP000051992"/>
    </source>
</evidence>
<proteinExistence type="inferred from homology"/>
<comment type="subunit">
    <text evidence="3">Homodimer.</text>
</comment>
<dbReference type="GO" id="GO:0009052">
    <property type="term" value="P:pentose-phosphate shunt, non-oxidative branch"/>
    <property type="evidence" value="ECO:0007669"/>
    <property type="project" value="UniProtKB-UniRule"/>
</dbReference>
<dbReference type="Pfam" id="PF06026">
    <property type="entry name" value="Rib_5-P_isom_A"/>
    <property type="match status" value="1"/>
</dbReference>
<sequence length="230" mass="24753">MMMVNAGKKNAALAAVKLIQDNMVVGLGTGSTAKFFIEGLAEQVQQDQLHNITCVATSIASDELGRSLGLHVVALDETDGIDITIDGADEVDPQLNGIKGGGAALFYEKIVAKASKKNIWIVDPSKQSPRLGTQFKLPVEVLPFGSHHVFNYLTDLSLDPHFRVNADGQYLLTDSANYIIDVDISEVTDLKALGDELIQHTGIVEHGLFLGICDTLIVGTEPTTILNRNN</sequence>
<organism evidence="4 5">
    <name type="scientific">Weissella viridescens</name>
    <name type="common">Lactobacillus viridescens</name>
    <dbReference type="NCBI Taxonomy" id="1629"/>
    <lineage>
        <taxon>Bacteria</taxon>
        <taxon>Bacillati</taxon>
        <taxon>Bacillota</taxon>
        <taxon>Bacilli</taxon>
        <taxon>Lactobacillales</taxon>
        <taxon>Lactobacillaceae</taxon>
        <taxon>Weissella</taxon>
    </lineage>
</organism>
<dbReference type="InterPro" id="IPR037171">
    <property type="entry name" value="NagB/RpiA_transferase-like"/>
</dbReference>
<dbReference type="Proteomes" id="UP000051992">
    <property type="component" value="Unassembled WGS sequence"/>
</dbReference>
<accession>A0A0R2HAC3</accession>
<feature type="binding site" evidence="3">
    <location>
        <begin position="99"/>
        <end position="102"/>
    </location>
    <ligand>
        <name>substrate</name>
    </ligand>
</feature>
<dbReference type="InterPro" id="IPR004788">
    <property type="entry name" value="Ribose5P_isomerase_type_A"/>
</dbReference>
<dbReference type="GO" id="GO:0006014">
    <property type="term" value="P:D-ribose metabolic process"/>
    <property type="evidence" value="ECO:0007669"/>
    <property type="project" value="TreeGrafter"/>
</dbReference>
<reference evidence="4 5" key="1">
    <citation type="journal article" date="2015" name="Genome Announc.">
        <title>Expanding the biotechnology potential of lactobacilli through comparative genomics of 213 strains and associated genera.</title>
        <authorList>
            <person name="Sun Z."/>
            <person name="Harris H.M."/>
            <person name="McCann A."/>
            <person name="Guo C."/>
            <person name="Argimon S."/>
            <person name="Zhang W."/>
            <person name="Yang X."/>
            <person name="Jeffery I.B."/>
            <person name="Cooney J.C."/>
            <person name="Kagawa T.F."/>
            <person name="Liu W."/>
            <person name="Song Y."/>
            <person name="Salvetti E."/>
            <person name="Wrobel A."/>
            <person name="Rasinkangas P."/>
            <person name="Parkhill J."/>
            <person name="Rea M.C."/>
            <person name="O'Sullivan O."/>
            <person name="Ritari J."/>
            <person name="Douillard F.P."/>
            <person name="Paul Ross R."/>
            <person name="Yang R."/>
            <person name="Briner A.E."/>
            <person name="Felis G.E."/>
            <person name="de Vos W.M."/>
            <person name="Barrangou R."/>
            <person name="Klaenhammer T.R."/>
            <person name="Caufield P.W."/>
            <person name="Cui Y."/>
            <person name="Zhang H."/>
            <person name="O'Toole P.W."/>
        </authorList>
    </citation>
    <scope>NUCLEOTIDE SEQUENCE [LARGE SCALE GENOMIC DNA]</scope>
    <source>
        <strain evidence="4 5">DSM 20410</strain>
    </source>
</reference>
<comment type="pathway">
    <text evidence="3">Carbohydrate degradation; pentose phosphate pathway; D-ribose 5-phosphate from D-ribulose 5-phosphate (non-oxidative stage): step 1/1.</text>
</comment>